<evidence type="ECO:0000259" key="5">
    <source>
        <dbReference type="PROSITE" id="PS51733"/>
    </source>
</evidence>
<dbReference type="PIRSF" id="PIRSF016262">
    <property type="entry name" value="LPLase"/>
    <property type="match status" value="1"/>
</dbReference>
<dbReference type="HAMAP" id="MF_00013">
    <property type="entry name" value="LipB"/>
    <property type="match status" value="1"/>
</dbReference>
<dbReference type="CDD" id="cd16444">
    <property type="entry name" value="LipB"/>
    <property type="match status" value="1"/>
</dbReference>
<dbReference type="EC" id="2.3.1.181" evidence="2"/>
<feature type="domain" description="BPL/LPL catalytic" evidence="5">
    <location>
        <begin position="31"/>
        <end position="205"/>
    </location>
</feature>
<name>A0A381VTI7_9ZZZZ</name>
<dbReference type="Pfam" id="PF21948">
    <property type="entry name" value="LplA-B_cat"/>
    <property type="match status" value="1"/>
</dbReference>
<dbReference type="AlphaFoldDB" id="A0A381VTI7"/>
<reference evidence="6" key="1">
    <citation type="submission" date="2018-05" db="EMBL/GenBank/DDBJ databases">
        <authorList>
            <person name="Lanie J.A."/>
            <person name="Ng W.-L."/>
            <person name="Kazmierczak K.M."/>
            <person name="Andrzejewski T.M."/>
            <person name="Davidsen T.M."/>
            <person name="Wayne K.J."/>
            <person name="Tettelin H."/>
            <person name="Glass J.I."/>
            <person name="Rusch D."/>
            <person name="Podicherti R."/>
            <person name="Tsui H.-C.T."/>
            <person name="Winkler M.E."/>
        </authorList>
    </citation>
    <scope>NUCLEOTIDE SEQUENCE</scope>
</reference>
<dbReference type="GO" id="GO:0009249">
    <property type="term" value="P:protein lipoylation"/>
    <property type="evidence" value="ECO:0007669"/>
    <property type="project" value="InterPro"/>
</dbReference>
<comment type="pathway">
    <text evidence="1">Protein modification; protein lipoylation via endogenous pathway; protein N(6)-(lipoyl)lysine from octanoyl-[acyl-carrier-protein]: step 1/2.</text>
</comment>
<organism evidence="6">
    <name type="scientific">marine metagenome</name>
    <dbReference type="NCBI Taxonomy" id="408172"/>
    <lineage>
        <taxon>unclassified sequences</taxon>
        <taxon>metagenomes</taxon>
        <taxon>ecological metagenomes</taxon>
    </lineage>
</organism>
<protein>
    <recommendedName>
        <fullName evidence="2">lipoyl(octanoyl) transferase</fullName>
        <ecNumber evidence="2">2.3.1.181</ecNumber>
    </recommendedName>
</protein>
<evidence type="ECO:0000256" key="2">
    <source>
        <dbReference type="ARBA" id="ARBA00012334"/>
    </source>
</evidence>
<proteinExistence type="inferred from homology"/>
<dbReference type="InterPro" id="IPR004143">
    <property type="entry name" value="BPL_LPL_catalytic"/>
</dbReference>
<dbReference type="NCBIfam" id="NF010921">
    <property type="entry name" value="PRK14341.1"/>
    <property type="match status" value="1"/>
</dbReference>
<evidence type="ECO:0000313" key="6">
    <source>
        <dbReference type="EMBL" id="SVA43592.1"/>
    </source>
</evidence>
<keyword evidence="3" id="KW-0808">Transferase</keyword>
<dbReference type="PROSITE" id="PS01313">
    <property type="entry name" value="LIPB"/>
    <property type="match status" value="1"/>
</dbReference>
<dbReference type="PROSITE" id="PS51733">
    <property type="entry name" value="BPL_LPL_CATALYTIC"/>
    <property type="match status" value="1"/>
</dbReference>
<dbReference type="EMBL" id="UINC01009735">
    <property type="protein sequence ID" value="SVA43592.1"/>
    <property type="molecule type" value="Genomic_DNA"/>
</dbReference>
<accession>A0A381VTI7</accession>
<dbReference type="InterPro" id="IPR020605">
    <property type="entry name" value="Octanoyltransferase_CS"/>
</dbReference>
<dbReference type="InterPro" id="IPR000544">
    <property type="entry name" value="Octanoyltransferase"/>
</dbReference>
<sequence length="205" mass="23641">MNIEVKNSIKPIDYLQSIKVLEKRVHDVFSGKKNEFLWVLEHNSVYTAGTSANKKDLLDKNLPVIKTNRGGKYTHHSPGQKIVYFVLNLNKRERDIRKLVSKIENCIIQTLKEYKIESYNDSKNIGIWVNKQKNSKKIAAIGIRVKKWVAYHGFSLNVCNDLSKYKGIIPCGIKDRGITSLKDMGVKNYNNIEKVIIKKFLNTFL</sequence>
<dbReference type="Gene3D" id="3.30.930.10">
    <property type="entry name" value="Bira Bifunctional Protein, Domain 2"/>
    <property type="match status" value="1"/>
</dbReference>
<gene>
    <name evidence="6" type="ORF">METZ01_LOCUS96446</name>
</gene>
<dbReference type="PANTHER" id="PTHR10993">
    <property type="entry name" value="OCTANOYLTRANSFERASE"/>
    <property type="match status" value="1"/>
</dbReference>
<dbReference type="InterPro" id="IPR045864">
    <property type="entry name" value="aa-tRNA-synth_II/BPL/LPL"/>
</dbReference>
<dbReference type="GO" id="GO:0033819">
    <property type="term" value="F:lipoyl(octanoyl) transferase activity"/>
    <property type="evidence" value="ECO:0007669"/>
    <property type="project" value="UniProtKB-EC"/>
</dbReference>
<dbReference type="NCBIfam" id="TIGR00214">
    <property type="entry name" value="lipB"/>
    <property type="match status" value="1"/>
</dbReference>
<dbReference type="SUPFAM" id="SSF55681">
    <property type="entry name" value="Class II aaRS and biotin synthetases"/>
    <property type="match status" value="1"/>
</dbReference>
<dbReference type="UniPathway" id="UPA00538">
    <property type="reaction ID" value="UER00592"/>
</dbReference>
<evidence type="ECO:0000256" key="4">
    <source>
        <dbReference type="ARBA" id="ARBA00023315"/>
    </source>
</evidence>
<evidence type="ECO:0000256" key="1">
    <source>
        <dbReference type="ARBA" id="ARBA00004821"/>
    </source>
</evidence>
<evidence type="ECO:0000256" key="3">
    <source>
        <dbReference type="ARBA" id="ARBA00022679"/>
    </source>
</evidence>
<dbReference type="PANTHER" id="PTHR10993:SF7">
    <property type="entry name" value="LIPOYLTRANSFERASE 2, MITOCHONDRIAL-RELATED"/>
    <property type="match status" value="1"/>
</dbReference>
<keyword evidence="4" id="KW-0012">Acyltransferase</keyword>
<dbReference type="NCBIfam" id="NF010925">
    <property type="entry name" value="PRK14345.1"/>
    <property type="match status" value="1"/>
</dbReference>